<feature type="transmembrane region" description="Helical" evidence="6">
    <location>
        <begin position="303"/>
        <end position="326"/>
    </location>
</feature>
<evidence type="ECO:0000313" key="7">
    <source>
        <dbReference type="EMBL" id="MBL0394896.1"/>
    </source>
</evidence>
<evidence type="ECO:0000256" key="6">
    <source>
        <dbReference type="SAM" id="Phobius"/>
    </source>
</evidence>
<name>A0A936Z8A0_9BURK</name>
<gene>
    <name evidence="7" type="ORF">JJ685_27405</name>
</gene>
<reference evidence="7 8" key="1">
    <citation type="journal article" date="2017" name="Int. J. Syst. Evol. Microbiol.">
        <title>Ramlibacter monticola sp. nov., isolated from forest soil.</title>
        <authorList>
            <person name="Chaudhary D.K."/>
            <person name="Kim J."/>
        </authorList>
    </citation>
    <scope>NUCLEOTIDE SEQUENCE [LARGE SCALE GENOMIC DNA]</scope>
    <source>
        <strain evidence="7 8">KACC 19175</strain>
    </source>
</reference>
<evidence type="ECO:0000256" key="1">
    <source>
        <dbReference type="ARBA" id="ARBA00004651"/>
    </source>
</evidence>
<keyword evidence="4 6" id="KW-1133">Transmembrane helix</keyword>
<evidence type="ECO:0000313" key="8">
    <source>
        <dbReference type="Proteomes" id="UP000599109"/>
    </source>
</evidence>
<evidence type="ECO:0000256" key="4">
    <source>
        <dbReference type="ARBA" id="ARBA00022989"/>
    </source>
</evidence>
<feature type="transmembrane region" description="Helical" evidence="6">
    <location>
        <begin position="102"/>
        <end position="123"/>
    </location>
</feature>
<organism evidence="7 8">
    <name type="scientific">Ramlibacter monticola</name>
    <dbReference type="NCBI Taxonomy" id="1926872"/>
    <lineage>
        <taxon>Bacteria</taxon>
        <taxon>Pseudomonadati</taxon>
        <taxon>Pseudomonadota</taxon>
        <taxon>Betaproteobacteria</taxon>
        <taxon>Burkholderiales</taxon>
        <taxon>Comamonadaceae</taxon>
        <taxon>Ramlibacter</taxon>
    </lineage>
</organism>
<keyword evidence="5 6" id="KW-0472">Membrane</keyword>
<protein>
    <submittedName>
        <fullName evidence="7">Branched-chain amino acid ABC transporter permease</fullName>
    </submittedName>
</protein>
<feature type="transmembrane region" description="Helical" evidence="6">
    <location>
        <begin position="266"/>
        <end position="291"/>
    </location>
</feature>
<keyword evidence="2" id="KW-1003">Cell membrane</keyword>
<feature type="transmembrane region" description="Helical" evidence="6">
    <location>
        <begin position="32"/>
        <end position="62"/>
    </location>
</feature>
<dbReference type="GO" id="GO:0015658">
    <property type="term" value="F:branched-chain amino acid transmembrane transporter activity"/>
    <property type="evidence" value="ECO:0007669"/>
    <property type="project" value="InterPro"/>
</dbReference>
<dbReference type="CDD" id="cd06581">
    <property type="entry name" value="TM_PBP1_LivM_like"/>
    <property type="match status" value="1"/>
</dbReference>
<feature type="transmembrane region" description="Helical" evidence="6">
    <location>
        <begin position="231"/>
        <end position="254"/>
    </location>
</feature>
<dbReference type="GO" id="GO:0005886">
    <property type="term" value="C:plasma membrane"/>
    <property type="evidence" value="ECO:0007669"/>
    <property type="project" value="UniProtKB-SubCell"/>
</dbReference>
<dbReference type="EMBL" id="JAEQNE010000010">
    <property type="protein sequence ID" value="MBL0394896.1"/>
    <property type="molecule type" value="Genomic_DNA"/>
</dbReference>
<dbReference type="PANTHER" id="PTHR30482:SF17">
    <property type="entry name" value="ABC TRANSPORTER ATP-BINDING PROTEIN"/>
    <property type="match status" value="1"/>
</dbReference>
<evidence type="ECO:0000256" key="2">
    <source>
        <dbReference type="ARBA" id="ARBA00022475"/>
    </source>
</evidence>
<keyword evidence="3 6" id="KW-0812">Transmembrane</keyword>
<feature type="transmembrane region" description="Helical" evidence="6">
    <location>
        <begin position="180"/>
        <end position="199"/>
    </location>
</feature>
<feature type="transmembrane region" description="Helical" evidence="6">
    <location>
        <begin position="68"/>
        <end position="90"/>
    </location>
</feature>
<dbReference type="PANTHER" id="PTHR30482">
    <property type="entry name" value="HIGH-AFFINITY BRANCHED-CHAIN AMINO ACID TRANSPORT SYSTEM PERMEASE"/>
    <property type="match status" value="1"/>
</dbReference>
<comment type="subcellular location">
    <subcellularLocation>
        <location evidence="1">Cell membrane</location>
        <topology evidence="1">Multi-pass membrane protein</topology>
    </subcellularLocation>
</comment>
<keyword evidence="8" id="KW-1185">Reference proteome</keyword>
<dbReference type="Pfam" id="PF02653">
    <property type="entry name" value="BPD_transp_2"/>
    <property type="match status" value="1"/>
</dbReference>
<sequence>MKAPPVIPRHLLGAPPYLHALRRRERWGKGEILFWLALVAAFFVFPKNLLLGSQILIAGLFALSLDLILGYAGIVTLGHAAFFGLGAYTAGLVTRVGVHDPFLGLLAAAAVAAAAGWLTSFVVLRANDLGRLMITLGIAMLLYEVANRANGLTGGVDGLQGVEVGPVLGLFRFDLLGRTAYLYVLGVTFGLFLLVRALMVSPYGLSLRCIRENNRRAQAIGVPIRARLTNIYTFSALLAGVAGALLTQTTQFVGIDVLGFQRSADLLIMLIVGGTASLYGGFIGAAVFLLAQDRLANLSPEYWLFWLGLLLIVVTLYLDGGVVGGLRRLAAWVERRR</sequence>
<accession>A0A936Z8A0</accession>
<dbReference type="InterPro" id="IPR001851">
    <property type="entry name" value="ABC_transp_permease"/>
</dbReference>
<proteinExistence type="predicted"/>
<evidence type="ECO:0000256" key="5">
    <source>
        <dbReference type="ARBA" id="ARBA00023136"/>
    </source>
</evidence>
<dbReference type="AlphaFoldDB" id="A0A936Z8A0"/>
<evidence type="ECO:0000256" key="3">
    <source>
        <dbReference type="ARBA" id="ARBA00022692"/>
    </source>
</evidence>
<comment type="caution">
    <text evidence="7">The sequence shown here is derived from an EMBL/GenBank/DDBJ whole genome shotgun (WGS) entry which is preliminary data.</text>
</comment>
<dbReference type="InterPro" id="IPR043428">
    <property type="entry name" value="LivM-like"/>
</dbReference>
<dbReference type="Proteomes" id="UP000599109">
    <property type="component" value="Unassembled WGS sequence"/>
</dbReference>